<evidence type="ECO:0000313" key="1">
    <source>
        <dbReference type="WBParaSite" id="BTMF_0001335401-mRNA-1"/>
    </source>
</evidence>
<dbReference type="AlphaFoldDB" id="A0A0R3R030"/>
<dbReference type="WBParaSite" id="BTMF_0001335401-mRNA-1">
    <property type="protein sequence ID" value="BTMF_0001335401-mRNA-1"/>
    <property type="gene ID" value="BTMF_0001335401"/>
</dbReference>
<protein>
    <submittedName>
        <fullName evidence="1">Cytochrome oxidase subunit 1</fullName>
    </submittedName>
</protein>
<sequence length="58" mass="6592">LIIIIALQITVRHTSIVPGFINNSIFNSVYYPNDIPSFGQLKLLAKMKFRRYATLPIA</sequence>
<organism evidence="1">
    <name type="scientific">Brugia timori</name>
    <dbReference type="NCBI Taxonomy" id="42155"/>
    <lineage>
        <taxon>Eukaryota</taxon>
        <taxon>Metazoa</taxon>
        <taxon>Ecdysozoa</taxon>
        <taxon>Nematoda</taxon>
        <taxon>Chromadorea</taxon>
        <taxon>Rhabditida</taxon>
        <taxon>Spirurina</taxon>
        <taxon>Spiruromorpha</taxon>
        <taxon>Filarioidea</taxon>
        <taxon>Onchocercidae</taxon>
        <taxon>Brugia</taxon>
    </lineage>
</organism>
<name>A0A0R3R030_9BILA</name>
<accession>A0A0R3R030</accession>
<reference evidence="1" key="1">
    <citation type="submission" date="2017-02" db="UniProtKB">
        <authorList>
            <consortium name="WormBaseParasite"/>
        </authorList>
    </citation>
    <scope>IDENTIFICATION</scope>
</reference>
<proteinExistence type="predicted"/>